<dbReference type="InterPro" id="IPR010237">
    <property type="entry name" value="Pyr-5-nucltdase"/>
</dbReference>
<dbReference type="SUPFAM" id="SSF56784">
    <property type="entry name" value="HAD-like"/>
    <property type="match status" value="1"/>
</dbReference>
<protein>
    <submittedName>
        <fullName evidence="3">Uncharacterized protein LOC109708358</fullName>
    </submittedName>
</protein>
<dbReference type="InterPro" id="IPR023214">
    <property type="entry name" value="HAD_sf"/>
</dbReference>
<feature type="compositionally biased region" description="Basic and acidic residues" evidence="1">
    <location>
        <begin position="243"/>
        <end position="258"/>
    </location>
</feature>
<reference evidence="2" key="1">
    <citation type="journal article" date="2015" name="Nat. Genet.">
        <title>The pineapple genome and the evolution of CAM photosynthesis.</title>
        <authorList>
            <person name="Ming R."/>
            <person name="VanBuren R."/>
            <person name="Wai C.M."/>
            <person name="Tang H."/>
            <person name="Schatz M.C."/>
            <person name="Bowers J.E."/>
            <person name="Lyons E."/>
            <person name="Wang M.L."/>
            <person name="Chen J."/>
            <person name="Biggers E."/>
            <person name="Zhang J."/>
            <person name="Huang L."/>
            <person name="Zhang L."/>
            <person name="Miao W."/>
            <person name="Zhang J."/>
            <person name="Ye Z."/>
            <person name="Miao C."/>
            <person name="Lin Z."/>
            <person name="Wang H."/>
            <person name="Zhou H."/>
            <person name="Yim W.C."/>
            <person name="Priest H.D."/>
            <person name="Zheng C."/>
            <person name="Woodhouse M."/>
            <person name="Edger P.P."/>
            <person name="Guyot R."/>
            <person name="Guo H.B."/>
            <person name="Guo H."/>
            <person name="Zheng G."/>
            <person name="Singh R."/>
            <person name="Sharma A."/>
            <person name="Min X."/>
            <person name="Zheng Y."/>
            <person name="Lee H."/>
            <person name="Gurtowski J."/>
            <person name="Sedlazeck F.J."/>
            <person name="Harkess A."/>
            <person name="McKain M.R."/>
            <person name="Liao Z."/>
            <person name="Fang J."/>
            <person name="Liu J."/>
            <person name="Zhang X."/>
            <person name="Zhang Q."/>
            <person name="Hu W."/>
            <person name="Qin Y."/>
            <person name="Wang K."/>
            <person name="Chen L.Y."/>
            <person name="Shirley N."/>
            <person name="Lin Y.R."/>
            <person name="Liu L.Y."/>
            <person name="Hernandez A.G."/>
            <person name="Wright C.L."/>
            <person name="Bulone V."/>
            <person name="Tuskan G.A."/>
            <person name="Heath K."/>
            <person name="Zee F."/>
            <person name="Moore P.H."/>
            <person name="Sunkar R."/>
            <person name="Leebens-Mack J.H."/>
            <person name="Mockler T."/>
            <person name="Bennetzen J.L."/>
            <person name="Freeling M."/>
            <person name="Sankoff D."/>
            <person name="Paterson A.H."/>
            <person name="Zhu X."/>
            <person name="Yang X."/>
            <person name="Smith J.A."/>
            <person name="Cushman J.C."/>
            <person name="Paull R.E."/>
            <person name="Yu Q."/>
        </authorList>
    </citation>
    <scope>NUCLEOTIDE SEQUENCE [LARGE SCALE GENOMIC DNA]</scope>
    <source>
        <strain evidence="2">cv. F153</strain>
    </source>
</reference>
<dbReference type="GeneID" id="109708358"/>
<proteinExistence type="predicted"/>
<dbReference type="Pfam" id="PF00702">
    <property type="entry name" value="Hydrolase"/>
    <property type="match status" value="1"/>
</dbReference>
<dbReference type="RefSeq" id="XP_020085656.1">
    <property type="nucleotide sequence ID" value="XM_020230067.1"/>
</dbReference>
<keyword evidence="2" id="KW-1185">Reference proteome</keyword>
<name>A0A6P5EPP3_ANACO</name>
<organism evidence="2 3">
    <name type="scientific">Ananas comosus</name>
    <name type="common">Pineapple</name>
    <name type="synonym">Ananas ananas</name>
    <dbReference type="NCBI Taxonomy" id="4615"/>
    <lineage>
        <taxon>Eukaryota</taxon>
        <taxon>Viridiplantae</taxon>
        <taxon>Streptophyta</taxon>
        <taxon>Embryophyta</taxon>
        <taxon>Tracheophyta</taxon>
        <taxon>Spermatophyta</taxon>
        <taxon>Magnoliopsida</taxon>
        <taxon>Liliopsida</taxon>
        <taxon>Poales</taxon>
        <taxon>Bromeliaceae</taxon>
        <taxon>Bromelioideae</taxon>
        <taxon>Ananas</taxon>
    </lineage>
</organism>
<dbReference type="AlphaFoldDB" id="A0A6P5EPP3"/>
<reference evidence="3" key="2">
    <citation type="submission" date="2025-08" db="UniProtKB">
        <authorList>
            <consortium name="RefSeq"/>
        </authorList>
    </citation>
    <scope>IDENTIFICATION</scope>
    <source>
        <tissue evidence="3">Leaf</tissue>
    </source>
</reference>
<dbReference type="PANTHER" id="PTHR12725">
    <property type="entry name" value="HALOACID DEHALOGENASE-LIKE HYDROLASE"/>
    <property type="match status" value="1"/>
</dbReference>
<dbReference type="OrthoDB" id="1065058at2759"/>
<dbReference type="SFLD" id="SFLDG01132">
    <property type="entry name" value="C1.5.3:_5'-Nucleotidase_Like"/>
    <property type="match status" value="1"/>
</dbReference>
<sequence length="272" mass="29951">MEFHGHISPIDCVLLDLDDTLYPSTTGIAGACKHNIEEFLAKKCGVSAERARSLRVEHFRNYGSSLAGLIALGYDVHPDEYHSYVHGNLPYEQIAPDPQLVKLLRSIPQPKILFTNSDQAHVQKVLKRLSIDEDCFQGIVCFETLNRHLFQEVKGDATAASAKVTLKPSAAAIEAAVGFTGFDPRRTLFVDDNERNIAAGKAVGLITALIGKRAKTNEADYLLNNIHDLGRVVPQMGLRGVLKEEEKEKEEGVDKMRSELGSIRPPPTPIQA</sequence>
<accession>A0A6P5EPP3</accession>
<dbReference type="Gene3D" id="1.10.150.450">
    <property type="match status" value="1"/>
</dbReference>
<dbReference type="InterPro" id="IPR006439">
    <property type="entry name" value="HAD-SF_hydro_IA"/>
</dbReference>
<dbReference type="Proteomes" id="UP000515123">
    <property type="component" value="Linkage group 1"/>
</dbReference>
<dbReference type="Gene3D" id="3.40.50.1000">
    <property type="entry name" value="HAD superfamily/HAD-like"/>
    <property type="match status" value="1"/>
</dbReference>
<gene>
    <name evidence="3" type="primary">LOC109708358</name>
</gene>
<dbReference type="SFLD" id="SFLDS00003">
    <property type="entry name" value="Haloacid_Dehalogenase"/>
    <property type="match status" value="1"/>
</dbReference>
<evidence type="ECO:0000313" key="2">
    <source>
        <dbReference type="Proteomes" id="UP000515123"/>
    </source>
</evidence>
<evidence type="ECO:0000313" key="3">
    <source>
        <dbReference type="RefSeq" id="XP_020085656.1"/>
    </source>
</evidence>
<evidence type="ECO:0000256" key="1">
    <source>
        <dbReference type="SAM" id="MobiDB-lite"/>
    </source>
</evidence>
<dbReference type="NCBIfam" id="TIGR01509">
    <property type="entry name" value="HAD-SF-IA-v3"/>
    <property type="match status" value="1"/>
</dbReference>
<dbReference type="SFLD" id="SFLDG01129">
    <property type="entry name" value="C1.5:_HAD__Beta-PGM__Phosphata"/>
    <property type="match status" value="1"/>
</dbReference>
<dbReference type="NCBIfam" id="TIGR01993">
    <property type="entry name" value="Pyr-5-nucltdase"/>
    <property type="match status" value="1"/>
</dbReference>
<dbReference type="PANTHER" id="PTHR12725:SF81">
    <property type="entry name" value="OS03G0701200 PROTEIN"/>
    <property type="match status" value="1"/>
</dbReference>
<dbReference type="InterPro" id="IPR036412">
    <property type="entry name" value="HAD-like_sf"/>
</dbReference>
<feature type="region of interest" description="Disordered" evidence="1">
    <location>
        <begin position="243"/>
        <end position="272"/>
    </location>
</feature>